<keyword evidence="2" id="KW-0472">Membrane</keyword>
<reference evidence="3" key="2">
    <citation type="submission" date="2018-05" db="EMBL/GenBank/DDBJ databases">
        <title>OpunRS2 (Oryza punctata Reference Sequence Version 2).</title>
        <authorList>
            <person name="Zhang J."/>
            <person name="Kudrna D."/>
            <person name="Lee S."/>
            <person name="Talag J."/>
            <person name="Welchert J."/>
            <person name="Wing R.A."/>
        </authorList>
    </citation>
    <scope>NUCLEOTIDE SEQUENCE [LARGE SCALE GENOMIC DNA]</scope>
</reference>
<evidence type="ECO:0000256" key="1">
    <source>
        <dbReference type="SAM" id="MobiDB-lite"/>
    </source>
</evidence>
<dbReference type="AlphaFoldDB" id="A0A0E0JSW4"/>
<keyword evidence="2" id="KW-1133">Transmembrane helix</keyword>
<dbReference type="Gramene" id="OPUNC01G40950.1">
    <property type="protein sequence ID" value="OPUNC01G40950.1"/>
    <property type="gene ID" value="OPUNC01G40950"/>
</dbReference>
<organism evidence="3">
    <name type="scientific">Oryza punctata</name>
    <name type="common">Red rice</name>
    <dbReference type="NCBI Taxonomy" id="4537"/>
    <lineage>
        <taxon>Eukaryota</taxon>
        <taxon>Viridiplantae</taxon>
        <taxon>Streptophyta</taxon>
        <taxon>Embryophyta</taxon>
        <taxon>Tracheophyta</taxon>
        <taxon>Spermatophyta</taxon>
        <taxon>Magnoliopsida</taxon>
        <taxon>Liliopsida</taxon>
        <taxon>Poales</taxon>
        <taxon>Poaceae</taxon>
        <taxon>BOP clade</taxon>
        <taxon>Oryzoideae</taxon>
        <taxon>Oryzeae</taxon>
        <taxon>Oryzinae</taxon>
        <taxon>Oryza</taxon>
    </lineage>
</organism>
<evidence type="ECO:0000313" key="3">
    <source>
        <dbReference type="EnsemblPlants" id="OPUNC01G40950.1"/>
    </source>
</evidence>
<dbReference type="HOGENOM" id="CLU_2240961_0_0_1"/>
<reference evidence="3" key="1">
    <citation type="submission" date="2015-04" db="UniProtKB">
        <authorList>
            <consortium name="EnsemblPlants"/>
        </authorList>
    </citation>
    <scope>IDENTIFICATION</scope>
</reference>
<dbReference type="EnsemblPlants" id="OPUNC01G40950.1">
    <property type="protein sequence ID" value="OPUNC01G40950.1"/>
    <property type="gene ID" value="OPUNC01G40950"/>
</dbReference>
<keyword evidence="4" id="KW-1185">Reference proteome</keyword>
<evidence type="ECO:0000313" key="4">
    <source>
        <dbReference type="Proteomes" id="UP000026962"/>
    </source>
</evidence>
<name>A0A0E0JSW4_ORYPU</name>
<dbReference type="Proteomes" id="UP000026962">
    <property type="component" value="Chromosome 1"/>
</dbReference>
<protein>
    <submittedName>
        <fullName evidence="3">Uncharacterized protein</fullName>
    </submittedName>
</protein>
<evidence type="ECO:0000256" key="2">
    <source>
        <dbReference type="SAM" id="Phobius"/>
    </source>
</evidence>
<proteinExistence type="predicted"/>
<keyword evidence="2" id="KW-0812">Transmembrane</keyword>
<feature type="region of interest" description="Disordered" evidence="1">
    <location>
        <begin position="47"/>
        <end position="71"/>
    </location>
</feature>
<feature type="transmembrane region" description="Helical" evidence="2">
    <location>
        <begin position="20"/>
        <end position="40"/>
    </location>
</feature>
<sequence length="105" mass="11372">MKATYLNSKPGCSSAELVRLVSLAAGAAVVVVVVVTVPFAQLDKSVVADHPPPADEKKKINTAAAETPRRNDTSWLSPFCWPPIMAATAKKQSKGFKEREKWAHQ</sequence>
<accession>A0A0E0JSW4</accession>